<dbReference type="GO" id="GO:0005952">
    <property type="term" value="C:cAMP-dependent protein kinase complex"/>
    <property type="evidence" value="ECO:0007669"/>
    <property type="project" value="InterPro"/>
</dbReference>
<dbReference type="InterPro" id="IPR050503">
    <property type="entry name" value="cAMP-dep_PK_reg_su-like"/>
</dbReference>
<accession>A0A6J7D1J1</accession>
<dbReference type="CDD" id="cd00038">
    <property type="entry name" value="CAP_ED"/>
    <property type="match status" value="1"/>
</dbReference>
<dbReference type="PANTHER" id="PTHR11635">
    <property type="entry name" value="CAMP-DEPENDENT PROTEIN KINASE REGULATORY CHAIN"/>
    <property type="match status" value="1"/>
</dbReference>
<dbReference type="InterPro" id="IPR000595">
    <property type="entry name" value="cNMP-bd_dom"/>
</dbReference>
<dbReference type="GO" id="GO:0030552">
    <property type="term" value="F:cAMP binding"/>
    <property type="evidence" value="ECO:0007669"/>
    <property type="project" value="TreeGrafter"/>
</dbReference>
<dbReference type="PANTHER" id="PTHR11635:SF152">
    <property type="entry name" value="CAMP-DEPENDENT PROTEIN KINASE TYPE I REGULATORY SUBUNIT-RELATED"/>
    <property type="match status" value="1"/>
</dbReference>
<dbReference type="EMBL" id="CAEZYY010000011">
    <property type="protein sequence ID" value="CAB4752593.1"/>
    <property type="molecule type" value="Genomic_DNA"/>
</dbReference>
<dbReference type="SUPFAM" id="SSF51206">
    <property type="entry name" value="cAMP-binding domain-like"/>
    <property type="match status" value="1"/>
</dbReference>
<evidence type="ECO:0000313" key="5">
    <source>
        <dbReference type="EMBL" id="CAB5001990.1"/>
    </source>
</evidence>
<dbReference type="GO" id="GO:0034236">
    <property type="term" value="F:protein kinase A catalytic subunit binding"/>
    <property type="evidence" value="ECO:0007669"/>
    <property type="project" value="TreeGrafter"/>
</dbReference>
<dbReference type="PROSITE" id="PS00889">
    <property type="entry name" value="CNMP_BINDING_2"/>
    <property type="match status" value="1"/>
</dbReference>
<evidence type="ECO:0000313" key="2">
    <source>
        <dbReference type="EMBL" id="CAB4715975.1"/>
    </source>
</evidence>
<protein>
    <submittedName>
        <fullName evidence="4">Unannotated protein</fullName>
    </submittedName>
</protein>
<sequence>MSKARYLEHLRNVPMFANCTKKQLDQVARIVTELQISKGTNLMVEGEMVHEFVIIESGTASVRIGGRKVATVGRGDVVGELALILRRPRTATVTADTDLNVLVVDERSFNTLLDDVPGLARQLLHTVAARMADNAKPAQLLN</sequence>
<dbReference type="Pfam" id="PF00027">
    <property type="entry name" value="cNMP_binding"/>
    <property type="match status" value="1"/>
</dbReference>
<dbReference type="GO" id="GO:0004862">
    <property type="term" value="F:cAMP-dependent protein kinase inhibitor activity"/>
    <property type="evidence" value="ECO:0007669"/>
    <property type="project" value="TreeGrafter"/>
</dbReference>
<evidence type="ECO:0000259" key="1">
    <source>
        <dbReference type="PROSITE" id="PS50042"/>
    </source>
</evidence>
<evidence type="ECO:0000313" key="4">
    <source>
        <dbReference type="EMBL" id="CAB4864707.1"/>
    </source>
</evidence>
<dbReference type="InterPro" id="IPR018488">
    <property type="entry name" value="cNMP-bd_CS"/>
</dbReference>
<dbReference type="PRINTS" id="PR00103">
    <property type="entry name" value="CAMPKINASE"/>
</dbReference>
<organism evidence="4">
    <name type="scientific">freshwater metagenome</name>
    <dbReference type="NCBI Taxonomy" id="449393"/>
    <lineage>
        <taxon>unclassified sequences</taxon>
        <taxon>metagenomes</taxon>
        <taxon>ecological metagenomes</taxon>
    </lineage>
</organism>
<dbReference type="SMART" id="SM00100">
    <property type="entry name" value="cNMP"/>
    <property type="match status" value="1"/>
</dbReference>
<evidence type="ECO:0000313" key="3">
    <source>
        <dbReference type="EMBL" id="CAB4752593.1"/>
    </source>
</evidence>
<reference evidence="4" key="1">
    <citation type="submission" date="2020-05" db="EMBL/GenBank/DDBJ databases">
        <authorList>
            <person name="Chiriac C."/>
            <person name="Salcher M."/>
            <person name="Ghai R."/>
            <person name="Kavagutti S V."/>
        </authorList>
    </citation>
    <scope>NUCLEOTIDE SEQUENCE</scope>
</reference>
<gene>
    <name evidence="2" type="ORF">UFOPK2602_01423</name>
    <name evidence="3" type="ORF">UFOPK2806_01108</name>
    <name evidence="4" type="ORF">UFOPK3417_00417</name>
    <name evidence="5" type="ORF">UFOPK3954_01790</name>
    <name evidence="6" type="ORF">UFOPK4306_01054</name>
</gene>
<dbReference type="InterPro" id="IPR014710">
    <property type="entry name" value="RmlC-like_jellyroll"/>
</dbReference>
<dbReference type="Gene3D" id="2.60.120.10">
    <property type="entry name" value="Jelly Rolls"/>
    <property type="match status" value="1"/>
</dbReference>
<dbReference type="InterPro" id="IPR018490">
    <property type="entry name" value="cNMP-bd_dom_sf"/>
</dbReference>
<proteinExistence type="predicted"/>
<dbReference type="EMBL" id="CAFBLR010000024">
    <property type="protein sequence ID" value="CAB4864707.1"/>
    <property type="molecule type" value="Genomic_DNA"/>
</dbReference>
<dbReference type="GO" id="GO:0005829">
    <property type="term" value="C:cytosol"/>
    <property type="evidence" value="ECO:0007669"/>
    <property type="project" value="TreeGrafter"/>
</dbReference>
<dbReference type="AlphaFoldDB" id="A0A6J7D1J1"/>
<evidence type="ECO:0000313" key="6">
    <source>
        <dbReference type="EMBL" id="CAB5061402.1"/>
    </source>
</evidence>
<name>A0A6J7D1J1_9ZZZZ</name>
<dbReference type="EMBL" id="CAFBON010000214">
    <property type="protein sequence ID" value="CAB5001990.1"/>
    <property type="molecule type" value="Genomic_DNA"/>
</dbReference>
<dbReference type="EMBL" id="CAFBQP010000034">
    <property type="protein sequence ID" value="CAB5061402.1"/>
    <property type="molecule type" value="Genomic_DNA"/>
</dbReference>
<dbReference type="EMBL" id="CAEZXX010000099">
    <property type="protein sequence ID" value="CAB4715975.1"/>
    <property type="molecule type" value="Genomic_DNA"/>
</dbReference>
<feature type="domain" description="Cyclic nucleotide-binding" evidence="1">
    <location>
        <begin position="15"/>
        <end position="130"/>
    </location>
</feature>
<dbReference type="PROSITE" id="PS50042">
    <property type="entry name" value="CNMP_BINDING_3"/>
    <property type="match status" value="1"/>
</dbReference>